<dbReference type="GO" id="GO:0030313">
    <property type="term" value="C:cell envelope"/>
    <property type="evidence" value="ECO:0007669"/>
    <property type="project" value="UniProtKB-SubCell"/>
</dbReference>
<dbReference type="eggNOG" id="COG1879">
    <property type="taxonomic scope" value="Bacteria"/>
</dbReference>
<name>G8QY81_SPHPG</name>
<keyword evidence="6" id="KW-1185">Reference proteome</keyword>
<dbReference type="RefSeq" id="WP_014270489.1">
    <property type="nucleotide sequence ID" value="NC_016633.1"/>
</dbReference>
<sequence length="319" mass="35485">MNKKALSYLCIFFLLVLFFSGCEKRNERDNPYRIAVITMMQGGEFWGEVKNGARNARTETGAVLEFFAPVNESDYEEQIACVEKAITQKFDAIVLTPSHSTKLEEVVRKAQAKGIEVVLADTSLKNRLGDFSVTADYHAIGKKMGYHAFSLFDADEPINAMVLGSLPNTTAMTNMVEGLVEAFGENDKATIRYATYSFTDESIARKITQKTIGDDPSVNVIFALEENTAHGAIDALGENSKVRFIALGTTQYEIQLLENNTIDALVVVNTFNMGYRSVKAAIDLLNGKKPIEKLVDYALVTKQTMFSEEHQRLLFQSLN</sequence>
<evidence type="ECO:0000256" key="1">
    <source>
        <dbReference type="ARBA" id="ARBA00004196"/>
    </source>
</evidence>
<comment type="subcellular location">
    <subcellularLocation>
        <location evidence="1">Cell envelope</location>
    </subcellularLocation>
</comment>
<keyword evidence="3" id="KW-0732">Signal</keyword>
<dbReference type="Proteomes" id="UP000005632">
    <property type="component" value="Chromosome"/>
</dbReference>
<dbReference type="EMBL" id="CP003155">
    <property type="protein sequence ID" value="AEV29646.1"/>
    <property type="molecule type" value="Genomic_DNA"/>
</dbReference>
<dbReference type="PANTHER" id="PTHR46847:SF1">
    <property type="entry name" value="D-ALLOSE-BINDING PERIPLASMIC PROTEIN-RELATED"/>
    <property type="match status" value="1"/>
</dbReference>
<proteinExistence type="inferred from homology"/>
<reference evidence="5 6" key="1">
    <citation type="submission" date="2011-11" db="EMBL/GenBank/DDBJ databases">
        <title>Complete sequence of Spirochaeta sp. grapes.</title>
        <authorList>
            <consortium name="US DOE Joint Genome Institute"/>
            <person name="Lucas S."/>
            <person name="Han J."/>
            <person name="Lapidus A."/>
            <person name="Cheng J.-F."/>
            <person name="Goodwin L."/>
            <person name="Pitluck S."/>
            <person name="Peters L."/>
            <person name="Ovchinnikova G."/>
            <person name="Munk A.C."/>
            <person name="Detter J.C."/>
            <person name="Han C."/>
            <person name="Tapia R."/>
            <person name="Land M."/>
            <person name="Hauser L."/>
            <person name="Kyrpides N."/>
            <person name="Ivanova N."/>
            <person name="Pagani I."/>
            <person name="Ritalahtilisa K."/>
            <person name="Loeffler F."/>
            <person name="Woyke T."/>
        </authorList>
    </citation>
    <scope>NUCLEOTIDE SEQUENCE [LARGE SCALE GENOMIC DNA]</scope>
    <source>
        <strain evidence="6">ATCC BAA-1885 / DSM 22778 / Grapes</strain>
    </source>
</reference>
<dbReference type="SUPFAM" id="SSF53822">
    <property type="entry name" value="Periplasmic binding protein-like I"/>
    <property type="match status" value="1"/>
</dbReference>
<comment type="similarity">
    <text evidence="2">Belongs to the bacterial solute-binding protein 2 family.</text>
</comment>
<dbReference type="InterPro" id="IPR025997">
    <property type="entry name" value="SBP_2_dom"/>
</dbReference>
<dbReference type="Pfam" id="PF13407">
    <property type="entry name" value="Peripla_BP_4"/>
    <property type="match status" value="1"/>
</dbReference>
<dbReference type="HOGENOM" id="CLU_037628_3_3_12"/>
<dbReference type="PROSITE" id="PS51257">
    <property type="entry name" value="PROKAR_LIPOPROTEIN"/>
    <property type="match status" value="1"/>
</dbReference>
<evidence type="ECO:0000313" key="5">
    <source>
        <dbReference type="EMBL" id="AEV29646.1"/>
    </source>
</evidence>
<feature type="domain" description="Periplasmic binding protein" evidence="4">
    <location>
        <begin position="34"/>
        <end position="289"/>
    </location>
</feature>
<dbReference type="Gene3D" id="3.40.50.2300">
    <property type="match status" value="2"/>
</dbReference>
<keyword evidence="5" id="KW-0762">Sugar transport</keyword>
<keyword evidence="5" id="KW-0813">Transport</keyword>
<dbReference type="GO" id="GO:0030246">
    <property type="term" value="F:carbohydrate binding"/>
    <property type="evidence" value="ECO:0007669"/>
    <property type="project" value="UniProtKB-ARBA"/>
</dbReference>
<dbReference type="OrthoDB" id="569491at2"/>
<dbReference type="KEGG" id="sgp:SpiGrapes_1852"/>
<dbReference type="AlphaFoldDB" id="G8QY81"/>
<protein>
    <submittedName>
        <fullName evidence="5">ABC-type sugar transport system, periplasmic component</fullName>
    </submittedName>
</protein>
<evidence type="ECO:0000259" key="4">
    <source>
        <dbReference type="Pfam" id="PF13407"/>
    </source>
</evidence>
<gene>
    <name evidence="5" type="ordered locus">SpiGrapes_1852</name>
</gene>
<dbReference type="STRING" id="158190.SpiGrapes_1852"/>
<evidence type="ECO:0000256" key="2">
    <source>
        <dbReference type="ARBA" id="ARBA00007639"/>
    </source>
</evidence>
<evidence type="ECO:0000313" key="6">
    <source>
        <dbReference type="Proteomes" id="UP000005632"/>
    </source>
</evidence>
<dbReference type="PANTHER" id="PTHR46847">
    <property type="entry name" value="D-ALLOSE-BINDING PERIPLASMIC PROTEIN-RELATED"/>
    <property type="match status" value="1"/>
</dbReference>
<evidence type="ECO:0000256" key="3">
    <source>
        <dbReference type="ARBA" id="ARBA00022729"/>
    </source>
</evidence>
<organism evidence="5 6">
    <name type="scientific">Sphaerochaeta pleomorpha (strain ATCC BAA-1885 / DSM 22778 / Grapes)</name>
    <dbReference type="NCBI Taxonomy" id="158190"/>
    <lineage>
        <taxon>Bacteria</taxon>
        <taxon>Pseudomonadati</taxon>
        <taxon>Spirochaetota</taxon>
        <taxon>Spirochaetia</taxon>
        <taxon>Spirochaetales</taxon>
        <taxon>Sphaerochaetaceae</taxon>
        <taxon>Sphaerochaeta</taxon>
    </lineage>
</organism>
<accession>G8QY81</accession>
<dbReference type="InterPro" id="IPR028082">
    <property type="entry name" value="Peripla_BP_I"/>
</dbReference>